<dbReference type="AlphaFoldDB" id="N6UCR1"/>
<name>N6UCR1_DENPD</name>
<sequence length="150" mass="17060">MLWHRFPFKPSFTCCTPREPLFAQLLSLRSRRGGRKKCVFQLVAKFSSVLPVVSVGAKLIIVASLLAFCLCSPQKKSCIRPASGFKQLGEVQEYVRCLKEITGSPPYGKRSLPESSSFFQKLHPMVREYDPDYLEELLYQVLKAERDVQG</sequence>
<reference evidence="1" key="1">
    <citation type="journal article" date="2013" name="Genome Biol.">
        <title>Draft genome of the mountain pine beetle, Dendroctonus ponderosae Hopkins, a major forest pest.</title>
        <authorList>
            <person name="Keeling C.I."/>
            <person name="Yuen M.M."/>
            <person name="Liao N.Y."/>
            <person name="Docking T.R."/>
            <person name="Chan S.K."/>
            <person name="Taylor G.A."/>
            <person name="Palmquist D.L."/>
            <person name="Jackman S.D."/>
            <person name="Nguyen A."/>
            <person name="Li M."/>
            <person name="Henderson H."/>
            <person name="Janes J.K."/>
            <person name="Zhao Y."/>
            <person name="Pandoh P."/>
            <person name="Moore R."/>
            <person name="Sperling F.A."/>
            <person name="Huber D.P."/>
            <person name="Birol I."/>
            <person name="Jones S.J."/>
            <person name="Bohlmann J."/>
        </authorList>
    </citation>
    <scope>NUCLEOTIDE SEQUENCE</scope>
</reference>
<feature type="non-terminal residue" evidence="1">
    <location>
        <position position="1"/>
    </location>
</feature>
<dbReference type="HOGENOM" id="CLU_1742433_0_0_1"/>
<dbReference type="EMBL" id="KB740694">
    <property type="protein sequence ID" value="ENN79455.1"/>
    <property type="molecule type" value="Genomic_DNA"/>
</dbReference>
<gene>
    <name evidence="1" type="ORF">YQE_04099</name>
</gene>
<protein>
    <submittedName>
        <fullName evidence="1">Uncharacterized protein</fullName>
    </submittedName>
</protein>
<evidence type="ECO:0000313" key="1">
    <source>
        <dbReference type="EMBL" id="ENN79455.1"/>
    </source>
</evidence>
<organism evidence="1">
    <name type="scientific">Dendroctonus ponderosae</name>
    <name type="common">Mountain pine beetle</name>
    <dbReference type="NCBI Taxonomy" id="77166"/>
    <lineage>
        <taxon>Eukaryota</taxon>
        <taxon>Metazoa</taxon>
        <taxon>Ecdysozoa</taxon>
        <taxon>Arthropoda</taxon>
        <taxon>Hexapoda</taxon>
        <taxon>Insecta</taxon>
        <taxon>Pterygota</taxon>
        <taxon>Neoptera</taxon>
        <taxon>Endopterygota</taxon>
        <taxon>Coleoptera</taxon>
        <taxon>Polyphaga</taxon>
        <taxon>Cucujiformia</taxon>
        <taxon>Curculionidae</taxon>
        <taxon>Scolytinae</taxon>
        <taxon>Dendroctonus</taxon>
    </lineage>
</organism>
<accession>N6UCR1</accession>
<proteinExistence type="predicted"/>